<reference evidence="2" key="1">
    <citation type="journal article" date="2019" name="bioRxiv">
        <title>The Genome of the Zebra Mussel, Dreissena polymorpha: A Resource for Invasive Species Research.</title>
        <authorList>
            <person name="McCartney M.A."/>
            <person name="Auch B."/>
            <person name="Kono T."/>
            <person name="Mallez S."/>
            <person name="Zhang Y."/>
            <person name="Obille A."/>
            <person name="Becker A."/>
            <person name="Abrahante J.E."/>
            <person name="Garbe J."/>
            <person name="Badalamenti J.P."/>
            <person name="Herman A."/>
            <person name="Mangelson H."/>
            <person name="Liachko I."/>
            <person name="Sullivan S."/>
            <person name="Sone E.D."/>
            <person name="Koren S."/>
            <person name="Silverstein K.A.T."/>
            <person name="Beckman K.B."/>
            <person name="Gohl D.M."/>
        </authorList>
    </citation>
    <scope>NUCLEOTIDE SEQUENCE</scope>
    <source>
        <strain evidence="2">Duluth1</strain>
        <tissue evidence="2">Whole animal</tissue>
    </source>
</reference>
<dbReference type="Proteomes" id="UP000828390">
    <property type="component" value="Unassembled WGS sequence"/>
</dbReference>
<evidence type="ECO:0000313" key="2">
    <source>
        <dbReference type="EMBL" id="KAH3813173.1"/>
    </source>
</evidence>
<keyword evidence="3" id="KW-1185">Reference proteome</keyword>
<reference evidence="2" key="2">
    <citation type="submission" date="2020-11" db="EMBL/GenBank/DDBJ databases">
        <authorList>
            <person name="McCartney M.A."/>
            <person name="Auch B."/>
            <person name="Kono T."/>
            <person name="Mallez S."/>
            <person name="Becker A."/>
            <person name="Gohl D.M."/>
            <person name="Silverstein K.A.T."/>
            <person name="Koren S."/>
            <person name="Bechman K.B."/>
            <person name="Herman A."/>
            <person name="Abrahante J.E."/>
            <person name="Garbe J."/>
        </authorList>
    </citation>
    <scope>NUCLEOTIDE SEQUENCE</scope>
    <source>
        <strain evidence="2">Duluth1</strain>
        <tissue evidence="2">Whole animal</tissue>
    </source>
</reference>
<evidence type="ECO:0000313" key="3">
    <source>
        <dbReference type="Proteomes" id="UP000828390"/>
    </source>
</evidence>
<proteinExistence type="predicted"/>
<evidence type="ECO:0000256" key="1">
    <source>
        <dbReference type="SAM" id="MobiDB-lite"/>
    </source>
</evidence>
<comment type="caution">
    <text evidence="2">The sequence shown here is derived from an EMBL/GenBank/DDBJ whole genome shotgun (WGS) entry which is preliminary data.</text>
</comment>
<feature type="compositionally biased region" description="Polar residues" evidence="1">
    <location>
        <begin position="52"/>
        <end position="65"/>
    </location>
</feature>
<gene>
    <name evidence="2" type="ORF">DPMN_141625</name>
</gene>
<protein>
    <submittedName>
        <fullName evidence="2">Uncharacterized protein</fullName>
    </submittedName>
</protein>
<sequence length="86" mass="9128">MFVTYYINIIGGLGCAPKIRRPEIIYCTPRVVLKAQSHYDAGGAPVRDPDSTGLNLGSTEVNRGSTGDDRDEPGTTGASPGKYVNV</sequence>
<name>A0A9D4GA30_DREPO</name>
<accession>A0A9D4GA30</accession>
<organism evidence="2 3">
    <name type="scientific">Dreissena polymorpha</name>
    <name type="common">Zebra mussel</name>
    <name type="synonym">Mytilus polymorpha</name>
    <dbReference type="NCBI Taxonomy" id="45954"/>
    <lineage>
        <taxon>Eukaryota</taxon>
        <taxon>Metazoa</taxon>
        <taxon>Spiralia</taxon>
        <taxon>Lophotrochozoa</taxon>
        <taxon>Mollusca</taxon>
        <taxon>Bivalvia</taxon>
        <taxon>Autobranchia</taxon>
        <taxon>Heteroconchia</taxon>
        <taxon>Euheterodonta</taxon>
        <taxon>Imparidentia</taxon>
        <taxon>Neoheterodontei</taxon>
        <taxon>Myida</taxon>
        <taxon>Dreissenoidea</taxon>
        <taxon>Dreissenidae</taxon>
        <taxon>Dreissena</taxon>
    </lineage>
</organism>
<dbReference type="EMBL" id="JAIWYP010000006">
    <property type="protein sequence ID" value="KAH3813173.1"/>
    <property type="molecule type" value="Genomic_DNA"/>
</dbReference>
<dbReference type="AlphaFoldDB" id="A0A9D4GA30"/>
<feature type="region of interest" description="Disordered" evidence="1">
    <location>
        <begin position="40"/>
        <end position="86"/>
    </location>
</feature>